<dbReference type="CDD" id="cd13970">
    <property type="entry name" value="ABC1_ADCK3"/>
    <property type="match status" value="1"/>
</dbReference>
<evidence type="ECO:0000313" key="7">
    <source>
        <dbReference type="EMBL" id="KAK4406865.1"/>
    </source>
</evidence>
<dbReference type="AlphaFoldDB" id="A0AAE2C301"/>
<protein>
    <submittedName>
        <fullName evidence="7">Protein ABC transporter 1, mitochondrial</fullName>
    </submittedName>
</protein>
<name>A0AAE2C301_9LAMI</name>
<dbReference type="Pfam" id="PF03109">
    <property type="entry name" value="ABC1"/>
    <property type="match status" value="1"/>
</dbReference>
<evidence type="ECO:0000256" key="4">
    <source>
        <dbReference type="ARBA" id="ARBA00022840"/>
    </source>
</evidence>
<dbReference type="Gene3D" id="6.10.140.1230">
    <property type="match status" value="1"/>
</dbReference>
<dbReference type="InterPro" id="IPR011009">
    <property type="entry name" value="Kinase-like_dom_sf"/>
</dbReference>
<feature type="compositionally biased region" description="Polar residues" evidence="5">
    <location>
        <begin position="105"/>
        <end position="121"/>
    </location>
</feature>
<dbReference type="InterPro" id="IPR051409">
    <property type="entry name" value="Atypical_kinase_ADCK"/>
</dbReference>
<proteinExistence type="inferred from homology"/>
<dbReference type="GO" id="GO:0007034">
    <property type="term" value="P:vacuolar transport"/>
    <property type="evidence" value="ECO:0007669"/>
    <property type="project" value="InterPro"/>
</dbReference>
<dbReference type="SUPFAM" id="SSF56112">
    <property type="entry name" value="Protein kinase-like (PK-like)"/>
    <property type="match status" value="1"/>
</dbReference>
<evidence type="ECO:0000256" key="5">
    <source>
        <dbReference type="SAM" id="MobiDB-lite"/>
    </source>
</evidence>
<dbReference type="GO" id="GO:0016740">
    <property type="term" value="F:transferase activity"/>
    <property type="evidence" value="ECO:0007669"/>
    <property type="project" value="UniProtKB-KW"/>
</dbReference>
<dbReference type="PANTHER" id="PTHR43851:SF3">
    <property type="entry name" value="COENZYME Q8"/>
    <property type="match status" value="1"/>
</dbReference>
<evidence type="ECO:0000313" key="8">
    <source>
        <dbReference type="Proteomes" id="UP001289374"/>
    </source>
</evidence>
<dbReference type="EMBL" id="JACGWL010000002">
    <property type="protein sequence ID" value="KAK4406865.1"/>
    <property type="molecule type" value="Genomic_DNA"/>
</dbReference>
<dbReference type="GO" id="GO:0006744">
    <property type="term" value="P:ubiquinone biosynthetic process"/>
    <property type="evidence" value="ECO:0007669"/>
    <property type="project" value="TreeGrafter"/>
</dbReference>
<dbReference type="GO" id="GO:0005524">
    <property type="term" value="F:ATP binding"/>
    <property type="evidence" value="ECO:0007669"/>
    <property type="project" value="UniProtKB-KW"/>
</dbReference>
<gene>
    <name evidence="7" type="ORF">Sango_0267500</name>
</gene>
<reference evidence="7" key="1">
    <citation type="submission" date="2020-06" db="EMBL/GenBank/DDBJ databases">
        <authorList>
            <person name="Li T."/>
            <person name="Hu X."/>
            <person name="Zhang T."/>
            <person name="Song X."/>
            <person name="Zhang H."/>
            <person name="Dai N."/>
            <person name="Sheng W."/>
            <person name="Hou X."/>
            <person name="Wei L."/>
        </authorList>
    </citation>
    <scope>NUCLEOTIDE SEQUENCE</scope>
    <source>
        <strain evidence="7">K16</strain>
        <tissue evidence="7">Leaf</tissue>
    </source>
</reference>
<dbReference type="PANTHER" id="PTHR43851">
    <property type="match status" value="1"/>
</dbReference>
<dbReference type="Proteomes" id="UP001289374">
    <property type="component" value="Unassembled WGS sequence"/>
</dbReference>
<sequence length="1046" mass="117022">MISLKDIARLVNGLSLVAKEGVSLPRSAQLETLIKASVLSAADFAGLTRGKLRRLDTQAPQVDSSADAHRNTGSVVYFTDDADNPPPKSEAQAKPDADASVQMVAPSTSNGSVDADFQTSVDADRQDVPSTSNTGIVDGVVSTSKQRKPRERRVPSTPFSRAIGFAGLGAGLAWGTLQESAKRIMFGTPNSKNDQHALSPFLSERNAERLALALCRMRGAALKLGQMLSIQDESLVPAPILAALDIVRQGADRMPRNQLNQVLDAELGSNWSYKLMSFDYEPMAAASIGQVHRAVTKDGLEVAVKIQYPGVADSIESDIENVKLLLTYTNLMPEKLYIDNAMKVAKEELSRECDYELEAKNQKRFRSLLTNVKGFYVPFVVDDLSSKRVLTTELVHGVPIDKVALLDQETRDYVGKKLLELTLMELFIFRFMQTDPNWSNFLYDETGKSINLIDFGAARDYPKHFVDDYLRMVLACANSDRETVLEMSRRLGFLTGMESEIMLEAHVQAGFVVGLPFAKRGGYDFGSTNITQSISNLGATMLRHRLTPPPEEAYSLHRKLSGAFLACIKLRAVVPCRELLLDVYENYHFGEDSVQCSRNEKTRTEKKKRRRRRRRLWRIFVRNEVGDWDDEAKSRARFKALSGQRSDWSPLYSFWRDLILKVARHLRIFIIRPSRVKRLWFRRAGLSPLCLDHVLLEMHRAGDLLSPHPTSSTARLSHILRRALDLFGASNDYSLPPADYYILAPLLEEQALEVVNKLSENYWTTSCVITMRKFQDVCLGSREALAILGYLSAHDRAIRLIVNRADPIEGVKVFLAPGAVSSDSSVDYTLLHLTWTAEKLEQQLDVIDKCYQKNRNSALASLKSGNKRVALRYAKELKMASQSRERCMALLDRVEKVLQVIADAESSKKVLEAMQSSKHALQENQISLEEVELCLQEVDDNIDSLKRLDDALGSKAMNTEVDDEDIEDEFSKLQLEIKSEMSRVTAETGFDRSVGPSEFLERTDALSNFLSNLNLKEGPAMESEAECILRPVGNKSMSKEGSLEAA</sequence>
<dbReference type="InterPro" id="IPR004147">
    <property type="entry name" value="ABC1_dom"/>
</dbReference>
<keyword evidence="4" id="KW-0067">ATP-binding</keyword>
<dbReference type="InterPro" id="IPR034646">
    <property type="entry name" value="ADCK3_dom"/>
</dbReference>
<feature type="domain" description="ABC1 atypical kinase-like" evidence="6">
    <location>
        <begin position="247"/>
        <end position="487"/>
    </location>
</feature>
<keyword evidence="2" id="KW-0808">Transferase</keyword>
<feature type="region of interest" description="Disordered" evidence="5">
    <location>
        <begin position="76"/>
        <end position="156"/>
    </location>
</feature>
<evidence type="ECO:0000256" key="2">
    <source>
        <dbReference type="ARBA" id="ARBA00022679"/>
    </source>
</evidence>
<comment type="caution">
    <text evidence="7">The sequence shown here is derived from an EMBL/GenBank/DDBJ whole genome shotgun (WGS) entry which is preliminary data.</text>
</comment>
<comment type="similarity">
    <text evidence="1">Belongs to the protein kinase superfamily. ADCK protein kinase family.</text>
</comment>
<evidence type="ECO:0000256" key="3">
    <source>
        <dbReference type="ARBA" id="ARBA00022741"/>
    </source>
</evidence>
<accession>A0AAE2C301</accession>
<reference evidence="7" key="2">
    <citation type="journal article" date="2024" name="Plant">
        <title>Genomic evolution and insights into agronomic trait innovations of Sesamum species.</title>
        <authorList>
            <person name="Miao H."/>
            <person name="Wang L."/>
            <person name="Qu L."/>
            <person name="Liu H."/>
            <person name="Sun Y."/>
            <person name="Le M."/>
            <person name="Wang Q."/>
            <person name="Wei S."/>
            <person name="Zheng Y."/>
            <person name="Lin W."/>
            <person name="Duan Y."/>
            <person name="Cao H."/>
            <person name="Xiong S."/>
            <person name="Wang X."/>
            <person name="Wei L."/>
            <person name="Li C."/>
            <person name="Ma Q."/>
            <person name="Ju M."/>
            <person name="Zhao R."/>
            <person name="Li G."/>
            <person name="Mu C."/>
            <person name="Tian Q."/>
            <person name="Mei H."/>
            <person name="Zhang T."/>
            <person name="Gao T."/>
            <person name="Zhang H."/>
        </authorList>
    </citation>
    <scope>NUCLEOTIDE SEQUENCE</scope>
    <source>
        <strain evidence="7">K16</strain>
    </source>
</reference>
<dbReference type="Pfam" id="PF25880">
    <property type="entry name" value="WHD_CHMP7_1st"/>
    <property type="match status" value="1"/>
</dbReference>
<keyword evidence="3" id="KW-0547">Nucleotide-binding</keyword>
<dbReference type="InterPro" id="IPR005024">
    <property type="entry name" value="Snf7_fam"/>
</dbReference>
<evidence type="ECO:0000256" key="1">
    <source>
        <dbReference type="ARBA" id="ARBA00009670"/>
    </source>
</evidence>
<evidence type="ECO:0000259" key="6">
    <source>
        <dbReference type="Pfam" id="PF03109"/>
    </source>
</evidence>
<organism evidence="7 8">
    <name type="scientific">Sesamum angolense</name>
    <dbReference type="NCBI Taxonomy" id="2727404"/>
    <lineage>
        <taxon>Eukaryota</taxon>
        <taxon>Viridiplantae</taxon>
        <taxon>Streptophyta</taxon>
        <taxon>Embryophyta</taxon>
        <taxon>Tracheophyta</taxon>
        <taxon>Spermatophyta</taxon>
        <taxon>Magnoliopsida</taxon>
        <taxon>eudicotyledons</taxon>
        <taxon>Gunneridae</taxon>
        <taxon>Pentapetalae</taxon>
        <taxon>asterids</taxon>
        <taxon>lamiids</taxon>
        <taxon>Lamiales</taxon>
        <taxon>Pedaliaceae</taxon>
        <taxon>Sesamum</taxon>
    </lineage>
</organism>
<dbReference type="Pfam" id="PF03357">
    <property type="entry name" value="Snf7"/>
    <property type="match status" value="1"/>
</dbReference>
<keyword evidence="8" id="KW-1185">Reference proteome</keyword>